<dbReference type="AlphaFoldDB" id="A0A840TI54"/>
<comment type="caution">
    <text evidence="3">The sequence shown here is derived from an EMBL/GenBank/DDBJ whole genome shotgun (WGS) entry which is preliminary data.</text>
</comment>
<protein>
    <recommendedName>
        <fullName evidence="2">MobA/VirD2-like nuclease domain-containing protein</fullName>
    </recommendedName>
</protein>
<feature type="region of interest" description="Disordered" evidence="1">
    <location>
        <begin position="349"/>
        <end position="416"/>
    </location>
</feature>
<feature type="domain" description="MobA/VirD2-like nuclease" evidence="2">
    <location>
        <begin position="34"/>
        <end position="151"/>
    </location>
</feature>
<dbReference type="RefSeq" id="WP_184171982.1">
    <property type="nucleotide sequence ID" value="NZ_JACHGF010000002.1"/>
</dbReference>
<name>A0A840TI54_9BACT</name>
<dbReference type="EMBL" id="JACHGF010000002">
    <property type="protein sequence ID" value="MBB5282981.1"/>
    <property type="molecule type" value="Genomic_DNA"/>
</dbReference>
<evidence type="ECO:0000259" key="2">
    <source>
        <dbReference type="Pfam" id="PF03432"/>
    </source>
</evidence>
<proteinExistence type="predicted"/>
<organism evidence="3 4">
    <name type="scientific">Rhabdobacter roseus</name>
    <dbReference type="NCBI Taxonomy" id="1655419"/>
    <lineage>
        <taxon>Bacteria</taxon>
        <taxon>Pseudomonadati</taxon>
        <taxon>Bacteroidota</taxon>
        <taxon>Cytophagia</taxon>
        <taxon>Cytophagales</taxon>
        <taxon>Cytophagaceae</taxon>
        <taxon>Rhabdobacter</taxon>
    </lineage>
</organism>
<dbReference type="InterPro" id="IPR005094">
    <property type="entry name" value="Endonuclease_MobA/VirD2"/>
</dbReference>
<accession>A0A840TI54</accession>
<evidence type="ECO:0000313" key="4">
    <source>
        <dbReference type="Proteomes" id="UP000557307"/>
    </source>
</evidence>
<evidence type="ECO:0000256" key="1">
    <source>
        <dbReference type="SAM" id="MobiDB-lite"/>
    </source>
</evidence>
<reference evidence="3 4" key="1">
    <citation type="submission" date="2020-08" db="EMBL/GenBank/DDBJ databases">
        <title>Genomic Encyclopedia of Type Strains, Phase IV (KMG-IV): sequencing the most valuable type-strain genomes for metagenomic binning, comparative biology and taxonomic classification.</title>
        <authorList>
            <person name="Goeker M."/>
        </authorList>
    </citation>
    <scope>NUCLEOTIDE SEQUENCE [LARGE SCALE GENOMIC DNA]</scope>
    <source>
        <strain evidence="3 4">DSM 105074</strain>
    </source>
</reference>
<sequence length="416" mass="46977">MVARIGIGKNLRAVLLYNEGKVARQEATLLEAGYYPKEVAGLTFHEKWARLQQRMSLNPRVKANVLHISLNFAPGENLPPERLTDIAVLYLDKIGFADQPFLLYEHHDAAHPHVHLVTTNIRADGRRISLHNIGRIRSEKARKEIQAQFGLVKAEDRPRLGYEPPPVRVEPAAYGKAETKRALSQVLRHVLPTYRYSSLPELNAVLRQYQVRADRGSEDSRLYQKGGLVYRILDAAGNPVGVPMKASAFSFKPTLTYLSGRFAENQATKRNYRARLKNTIDLALLEKPTWATLSRQLEHEGVRLVERSNDQGRVYGLTYVDHRTRCVFNGSELGKPYTVQGLRARCGSVPLTQPPRVSVTPPSQESSPRLPGTDFTDRSRDDGLLEALTLPLPDPTGVPWPLRKKMPRKRRRISQP</sequence>
<feature type="compositionally biased region" description="Basic residues" evidence="1">
    <location>
        <begin position="402"/>
        <end position="416"/>
    </location>
</feature>
<gene>
    <name evidence="3" type="ORF">HNQ92_001107</name>
</gene>
<keyword evidence="4" id="KW-1185">Reference proteome</keyword>
<dbReference type="Proteomes" id="UP000557307">
    <property type="component" value="Unassembled WGS sequence"/>
</dbReference>
<dbReference type="Pfam" id="PF03432">
    <property type="entry name" value="Relaxase"/>
    <property type="match status" value="1"/>
</dbReference>
<evidence type="ECO:0000313" key="3">
    <source>
        <dbReference type="EMBL" id="MBB5282981.1"/>
    </source>
</evidence>